<gene>
    <name evidence="2" type="ORF">M427DRAFT_134135</name>
</gene>
<dbReference type="Proteomes" id="UP000070544">
    <property type="component" value="Unassembled WGS sequence"/>
</dbReference>
<feature type="region of interest" description="Disordered" evidence="1">
    <location>
        <begin position="375"/>
        <end position="442"/>
    </location>
</feature>
<keyword evidence="3" id="KW-1185">Reference proteome</keyword>
<dbReference type="OrthoDB" id="2131692at2759"/>
<dbReference type="AlphaFoldDB" id="A0A139AI99"/>
<feature type="region of interest" description="Disordered" evidence="1">
    <location>
        <begin position="290"/>
        <end position="323"/>
    </location>
</feature>
<dbReference type="STRING" id="1344416.A0A139AI99"/>
<organism evidence="2 3">
    <name type="scientific">Gonapodya prolifera (strain JEL478)</name>
    <name type="common">Monoblepharis prolifera</name>
    <dbReference type="NCBI Taxonomy" id="1344416"/>
    <lineage>
        <taxon>Eukaryota</taxon>
        <taxon>Fungi</taxon>
        <taxon>Fungi incertae sedis</taxon>
        <taxon>Chytridiomycota</taxon>
        <taxon>Chytridiomycota incertae sedis</taxon>
        <taxon>Monoblepharidomycetes</taxon>
        <taxon>Monoblepharidales</taxon>
        <taxon>Gonapodyaceae</taxon>
        <taxon>Gonapodya</taxon>
    </lineage>
</organism>
<name>A0A139AI99_GONPJ</name>
<dbReference type="EMBL" id="KQ965752">
    <property type="protein sequence ID" value="KXS16532.1"/>
    <property type="molecule type" value="Genomic_DNA"/>
</dbReference>
<sequence length="595" mass="66079">MTQRVRVTVTGVTIAERSPLRLSLPPPSSGIWDVFAGDVAETSTFAQLLDTIRERHPLILSHFHAFRYAGNDWKRSPDLDIDSTVKAAVDGWPAFYNKFAREQRPLILPSESLELRIVVKQQRVAEIEQQVIAVEGQYWANFQAIKYLKSLAEMSESDTKLLKIHTNRLCGCVNSLKRMRDHWAVCLPSGCEQASSPTLITVPLSTWLSDMRCRLSERSRVPSTVDTHFLPHLQRLLNTPPPGFTSLWETNTEMVEAMSSTRYSPTDEVAHVKLDDYRRRKTIELDQITDEEIQTEIARQSGRSSAPPTSTSNGAHPPVSSSFLSSPLVQHALSQQYPNLTESAKRKTFKTVWSLLDDAARSPWWRRDAWLEKGKAAKRQDLSDHKSTRSDYSESTRFNDSESETVEAHGAGETAVPASESKAGEQTSASEDRPKRTEPTVTVRVPRGPFSFTITSGTVALWGQLPLIAYAGVMSSSSTDAEQTTRAASPASALDGPTTLPKRLTGGTILQHQFHYRSPARRGAWLVTPFHANTLDSDLVGESMEDDGVFVGWVVHHEDVDPGEAVVRASRVGSGRGGISHANAHTDNVNYRRTK</sequence>
<reference evidence="2 3" key="1">
    <citation type="journal article" date="2015" name="Genome Biol. Evol.">
        <title>Phylogenomic analyses indicate that early fungi evolved digesting cell walls of algal ancestors of land plants.</title>
        <authorList>
            <person name="Chang Y."/>
            <person name="Wang S."/>
            <person name="Sekimoto S."/>
            <person name="Aerts A.L."/>
            <person name="Choi C."/>
            <person name="Clum A."/>
            <person name="LaButti K.M."/>
            <person name="Lindquist E.A."/>
            <person name="Yee Ngan C."/>
            <person name="Ohm R.A."/>
            <person name="Salamov A.A."/>
            <person name="Grigoriev I.V."/>
            <person name="Spatafora J.W."/>
            <person name="Berbee M.L."/>
        </authorList>
    </citation>
    <scope>NUCLEOTIDE SEQUENCE [LARGE SCALE GENOMIC DNA]</scope>
    <source>
        <strain evidence="2 3">JEL478</strain>
    </source>
</reference>
<evidence type="ECO:0000313" key="2">
    <source>
        <dbReference type="EMBL" id="KXS16532.1"/>
    </source>
</evidence>
<feature type="region of interest" description="Disordered" evidence="1">
    <location>
        <begin position="574"/>
        <end position="595"/>
    </location>
</feature>
<feature type="compositionally biased region" description="Polar residues" evidence="1">
    <location>
        <begin position="583"/>
        <end position="595"/>
    </location>
</feature>
<feature type="compositionally biased region" description="Basic and acidic residues" evidence="1">
    <location>
        <begin position="375"/>
        <end position="400"/>
    </location>
</feature>
<feature type="compositionally biased region" description="Polar residues" evidence="1">
    <location>
        <begin position="297"/>
        <end position="314"/>
    </location>
</feature>
<proteinExistence type="predicted"/>
<evidence type="ECO:0000256" key="1">
    <source>
        <dbReference type="SAM" id="MobiDB-lite"/>
    </source>
</evidence>
<accession>A0A139AI99</accession>
<evidence type="ECO:0000313" key="3">
    <source>
        <dbReference type="Proteomes" id="UP000070544"/>
    </source>
</evidence>
<protein>
    <submittedName>
        <fullName evidence="2">Uncharacterized protein</fullName>
    </submittedName>
</protein>